<keyword evidence="3" id="KW-1185">Reference proteome</keyword>
<organism evidence="2 3">
    <name type="scientific">Trichoderma gamsii</name>
    <dbReference type="NCBI Taxonomy" id="398673"/>
    <lineage>
        <taxon>Eukaryota</taxon>
        <taxon>Fungi</taxon>
        <taxon>Dikarya</taxon>
        <taxon>Ascomycota</taxon>
        <taxon>Pezizomycotina</taxon>
        <taxon>Sordariomycetes</taxon>
        <taxon>Hypocreomycetidae</taxon>
        <taxon>Hypocreales</taxon>
        <taxon>Hypocreaceae</taxon>
        <taxon>Trichoderma</taxon>
    </lineage>
</organism>
<evidence type="ECO:0000313" key="3">
    <source>
        <dbReference type="Proteomes" id="UP000054821"/>
    </source>
</evidence>
<comment type="caution">
    <text evidence="2">The sequence shown here is derived from an EMBL/GenBank/DDBJ whole genome shotgun (WGS) entry which is preliminary data.</text>
</comment>
<gene>
    <name evidence="2" type="ORF">TGAM01_v202134</name>
</gene>
<dbReference type="RefSeq" id="XP_018666501.1">
    <property type="nucleotide sequence ID" value="XM_018800359.1"/>
</dbReference>
<evidence type="ECO:0000256" key="1">
    <source>
        <dbReference type="SAM" id="MobiDB-lite"/>
    </source>
</evidence>
<evidence type="ECO:0000313" key="2">
    <source>
        <dbReference type="EMBL" id="PON29026.1"/>
    </source>
</evidence>
<feature type="compositionally biased region" description="Polar residues" evidence="1">
    <location>
        <begin position="11"/>
        <end position="21"/>
    </location>
</feature>
<dbReference type="AlphaFoldDB" id="A0A2P4ZXM5"/>
<reference evidence="2 3" key="1">
    <citation type="journal article" date="2016" name="Genome Announc.">
        <title>Draft Whole-Genome Sequence of Trichoderma gamsii T6085, a Promising Biocontrol Agent of Fusarium Head Blight on Wheat.</title>
        <authorList>
            <person name="Baroncelli R."/>
            <person name="Zapparata A."/>
            <person name="Piaggeschi G."/>
            <person name="Sarrocco S."/>
            <person name="Vannacci G."/>
        </authorList>
    </citation>
    <scope>NUCLEOTIDE SEQUENCE [LARGE SCALE GENOMIC DNA]</scope>
    <source>
        <strain evidence="2 3">T6085</strain>
    </source>
</reference>
<feature type="region of interest" description="Disordered" evidence="1">
    <location>
        <begin position="1"/>
        <end position="36"/>
    </location>
</feature>
<accession>A0A2P4ZXM5</accession>
<protein>
    <submittedName>
        <fullName evidence="2">Uncharacterized protein</fullName>
    </submittedName>
</protein>
<feature type="region of interest" description="Disordered" evidence="1">
    <location>
        <begin position="176"/>
        <end position="218"/>
    </location>
</feature>
<sequence>MIGQAPPEHTCSLQAPPDTTSGEGGPREHQRLLPEPQNPIREVRFLLHNAPAVKRQESLANVQLEALDIRADADYEDDSPAIDLSLWYRHACRPYLVNFTTGQLSYEVERITQDAEELRNWIKEDLLRTGRALFTLEFDESKRIKVQEQQRVAKFGLRRRLFHMIFKKRVRQHDTLQGQQSLDETGSVRSDESGSSWDTANSNSSQTSESAMNDTEQSCAQLLRDVEEARLQIPKDLAVLVLWKQEIKDLQNALQKLEDSLKMHQGNARQIGFSKSG</sequence>
<name>A0A2P4ZXM5_9HYPO</name>
<proteinExistence type="predicted"/>
<dbReference type="GeneID" id="29980442"/>
<dbReference type="EMBL" id="JPDN02000005">
    <property type="protein sequence ID" value="PON29026.1"/>
    <property type="molecule type" value="Genomic_DNA"/>
</dbReference>
<dbReference type="Proteomes" id="UP000054821">
    <property type="component" value="Unassembled WGS sequence"/>
</dbReference>